<keyword evidence="9" id="KW-0479">Metal-binding</keyword>
<feature type="domain" description="USP" evidence="15">
    <location>
        <begin position="773"/>
        <end position="863"/>
    </location>
</feature>
<evidence type="ECO:0000313" key="18">
    <source>
        <dbReference type="Proteomes" id="UP000225706"/>
    </source>
</evidence>
<dbReference type="Gene3D" id="3.90.70.10">
    <property type="entry name" value="Cysteine proteinases"/>
    <property type="match status" value="1"/>
</dbReference>
<dbReference type="PROSITE" id="PS50235">
    <property type="entry name" value="USP_3"/>
    <property type="match status" value="1"/>
</dbReference>
<dbReference type="GO" id="GO:0046872">
    <property type="term" value="F:metal ion binding"/>
    <property type="evidence" value="ECO:0007669"/>
    <property type="project" value="UniProtKB-KW"/>
</dbReference>
<feature type="region of interest" description="Disordered" evidence="14">
    <location>
        <begin position="390"/>
        <end position="445"/>
    </location>
</feature>
<dbReference type="PROSITE" id="PS50245">
    <property type="entry name" value="CAP_GLY_2"/>
    <property type="match status" value="1"/>
</dbReference>
<evidence type="ECO:0000256" key="12">
    <source>
        <dbReference type="ARBA" id="ARBA00022807"/>
    </source>
</evidence>
<comment type="caution">
    <text evidence="17">The sequence shown here is derived from an EMBL/GenBank/DDBJ whole genome shotgun (WGS) entry which is preliminary data.</text>
</comment>
<dbReference type="GO" id="GO:0048471">
    <property type="term" value="C:perinuclear region of cytoplasm"/>
    <property type="evidence" value="ECO:0007669"/>
    <property type="project" value="UniProtKB-SubCell"/>
</dbReference>
<comment type="subcellular location">
    <subcellularLocation>
        <location evidence="2">Cytoplasm</location>
        <location evidence="2">Cytoskeleton</location>
        <location evidence="2">Microtubule organizing center</location>
        <location evidence="2">Centrosome</location>
    </subcellularLocation>
    <subcellularLocation>
        <location evidence="3">Cytoplasm</location>
        <location evidence="3">Perinuclear region</location>
    </subcellularLocation>
</comment>
<feature type="domain" description="CAP-Gly" evidence="16">
    <location>
        <begin position="65"/>
        <end position="108"/>
    </location>
</feature>
<evidence type="ECO:0000256" key="10">
    <source>
        <dbReference type="ARBA" id="ARBA00022786"/>
    </source>
</evidence>
<feature type="compositionally biased region" description="Basic and acidic residues" evidence="14">
    <location>
        <begin position="399"/>
        <end position="420"/>
    </location>
</feature>
<name>A0A2B4RY37_STYPI</name>
<evidence type="ECO:0000259" key="15">
    <source>
        <dbReference type="PROSITE" id="PS50235"/>
    </source>
</evidence>
<dbReference type="EC" id="3.4.19.12" evidence="5"/>
<comment type="similarity">
    <text evidence="4">Belongs to the peptidase C19 family.</text>
</comment>
<dbReference type="OrthoDB" id="6287070at2759"/>
<dbReference type="SUPFAM" id="SSF74924">
    <property type="entry name" value="Cap-Gly domain"/>
    <property type="match status" value="2"/>
</dbReference>
<evidence type="ECO:0000313" key="17">
    <source>
        <dbReference type="EMBL" id="PFX21247.1"/>
    </source>
</evidence>
<keyword evidence="10" id="KW-0833">Ubl conjugation pathway</keyword>
<dbReference type="AlphaFoldDB" id="A0A2B4RY37"/>
<feature type="compositionally biased region" description="Basic and acidic residues" evidence="14">
    <location>
        <begin position="295"/>
        <end position="311"/>
    </location>
</feature>
<keyword evidence="8" id="KW-0645">Protease</keyword>
<comment type="catalytic activity">
    <reaction evidence="1">
        <text>Thiol-dependent hydrolysis of ester, thioester, amide, peptide and isopeptide bonds formed by the C-terminal Gly of ubiquitin (a 76-residue protein attached to proteins as an intracellular targeting signal).</text>
        <dbReference type="EC" id="3.4.19.12"/>
    </reaction>
</comment>
<reference evidence="18" key="1">
    <citation type="journal article" date="2017" name="bioRxiv">
        <title>Comparative analysis of the genomes of Stylophora pistillata and Acropora digitifera provides evidence for extensive differences between species of corals.</title>
        <authorList>
            <person name="Voolstra C.R."/>
            <person name="Li Y."/>
            <person name="Liew Y.J."/>
            <person name="Baumgarten S."/>
            <person name="Zoccola D."/>
            <person name="Flot J.-F."/>
            <person name="Tambutte S."/>
            <person name="Allemand D."/>
            <person name="Aranda M."/>
        </authorList>
    </citation>
    <scope>NUCLEOTIDE SEQUENCE [LARGE SCALE GENOMIC DNA]</scope>
</reference>
<dbReference type="GO" id="GO:0005813">
    <property type="term" value="C:centrosome"/>
    <property type="evidence" value="ECO:0007669"/>
    <property type="project" value="UniProtKB-SubCell"/>
</dbReference>
<feature type="region of interest" description="Disordered" evidence="14">
    <location>
        <begin position="288"/>
        <end position="311"/>
    </location>
</feature>
<evidence type="ECO:0000256" key="6">
    <source>
        <dbReference type="ARBA" id="ARBA00022490"/>
    </source>
</evidence>
<dbReference type="InterPro" id="IPR000938">
    <property type="entry name" value="CAP-Gly_domain"/>
</dbReference>
<accession>A0A2B4RY37</accession>
<evidence type="ECO:0000256" key="11">
    <source>
        <dbReference type="ARBA" id="ARBA00022801"/>
    </source>
</evidence>
<protein>
    <recommendedName>
        <fullName evidence="5">ubiquitinyl hydrolase 1</fullName>
        <ecNumber evidence="5">3.4.19.12</ecNumber>
    </recommendedName>
</protein>
<evidence type="ECO:0000256" key="2">
    <source>
        <dbReference type="ARBA" id="ARBA00004300"/>
    </source>
</evidence>
<proteinExistence type="inferred from homology"/>
<dbReference type="Proteomes" id="UP000225706">
    <property type="component" value="Unassembled WGS sequence"/>
</dbReference>
<keyword evidence="7" id="KW-0597">Phosphoprotein</keyword>
<dbReference type="SMART" id="SM01052">
    <property type="entry name" value="CAP_GLY"/>
    <property type="match status" value="2"/>
</dbReference>
<evidence type="ECO:0000256" key="14">
    <source>
        <dbReference type="SAM" id="MobiDB-lite"/>
    </source>
</evidence>
<evidence type="ECO:0000256" key="8">
    <source>
        <dbReference type="ARBA" id="ARBA00022670"/>
    </source>
</evidence>
<sequence>MVDMTRLHEEEANLLLAISSLELRYNTFQDRKRLLFGRQLSPGSKVNVKMKVASKELRGVVWYKGELPPYLGTWFGVQLLTPGQGTSDGTFRNRKYFECMKDSGVFVQLDKLTPLEDSPENQNVKRKDGAPQASFTSFIKDSLPSFRKGKYEQKSSMEMTEHGLEIDQRVVVFIQDKPARGSVRYIGDENGKKIVGLEMKKASNYIGNFEKVLVLKVKIVKEPKGRALRIFKKFGYSLQSQVVNSRCHDLMDKRIGNGTGKRNHAQKFIARRDYAIFVPLEAVMPEKDFDEEAEQPPKKETEKQDLSAEQNDRNELYAKSLGYLNVPSGRALRIFKKFGYSLQSQVVNSRCPDLMDERIGKGTGKRNHAQKFIARRDYAIFVPLEDVMPEKDFDEEAEQPPKKETEKQDLSAEQNDRNELYAKSLGYLNVPSERESSKKVRRANSFDAAETEVILAAGESSKTDPKEFIEKQRQLLKEAQSSNLVETDKDNDVHMHVEYRTSNDSNLNFQENHFKNTPPNSTFRPITKQPGLYQVDLTEEREKKLHSDYSLIEKNNELSKSESRQDASSVFSEGCSVEAMQLEKGAVGHTNQFSEKEVADSVAVATEEMEVDKLPEDSEEMKEAQITELHSAADSQSVESSQLMRNIPHGLEVGSMAEVPMSNVGLPRYGVVRWIGYLPEMKGKLVAGLELEEEQSPCSDGTFYGRRYFTCPAGRGFFVLVENCRPDSRFSNTSSKDKSFEAEKDFGSMPSPLIEGITEPPKTLEELHCGTMRGLQGHHNSCYLDATLYSMFSFSSVFDTLLHREKRDGDLEEYEKVQTVLRDLIVNPLRVTGFVRADRLLDLRHLLDKLSSTAGLVNKEKGD</sequence>
<keyword evidence="6" id="KW-0963">Cytoplasm</keyword>
<dbReference type="Gene3D" id="2.30.30.190">
    <property type="entry name" value="CAP Gly-rich-like domain"/>
    <property type="match status" value="3"/>
</dbReference>
<evidence type="ECO:0000256" key="7">
    <source>
        <dbReference type="ARBA" id="ARBA00022553"/>
    </source>
</evidence>
<dbReference type="InterPro" id="IPR028889">
    <property type="entry name" value="USP"/>
</dbReference>
<evidence type="ECO:0000256" key="5">
    <source>
        <dbReference type="ARBA" id="ARBA00012759"/>
    </source>
</evidence>
<dbReference type="Pfam" id="PF01302">
    <property type="entry name" value="CAP_GLY"/>
    <property type="match status" value="2"/>
</dbReference>
<dbReference type="STRING" id="50429.A0A2B4RY37"/>
<gene>
    <name evidence="17" type="primary">CYLD</name>
    <name evidence="17" type="ORF">AWC38_SpisGene14276</name>
</gene>
<evidence type="ECO:0000256" key="9">
    <source>
        <dbReference type="ARBA" id="ARBA00022723"/>
    </source>
</evidence>
<dbReference type="EMBL" id="LSMT01000285">
    <property type="protein sequence ID" value="PFX21247.1"/>
    <property type="molecule type" value="Genomic_DNA"/>
</dbReference>
<dbReference type="GO" id="GO:0006508">
    <property type="term" value="P:proteolysis"/>
    <property type="evidence" value="ECO:0007669"/>
    <property type="project" value="UniProtKB-KW"/>
</dbReference>
<dbReference type="PANTHER" id="PTHR11830">
    <property type="entry name" value="40S RIBOSOMAL PROTEIN S3A"/>
    <property type="match status" value="1"/>
</dbReference>
<dbReference type="GO" id="GO:0004843">
    <property type="term" value="F:cysteine-type deubiquitinase activity"/>
    <property type="evidence" value="ECO:0007669"/>
    <property type="project" value="UniProtKB-EC"/>
</dbReference>
<dbReference type="InterPro" id="IPR036859">
    <property type="entry name" value="CAP-Gly_dom_sf"/>
</dbReference>
<evidence type="ECO:0000259" key="16">
    <source>
        <dbReference type="PROSITE" id="PS50245"/>
    </source>
</evidence>
<evidence type="ECO:0000256" key="4">
    <source>
        <dbReference type="ARBA" id="ARBA00009085"/>
    </source>
</evidence>
<keyword evidence="18" id="KW-1185">Reference proteome</keyword>
<organism evidence="17 18">
    <name type="scientific">Stylophora pistillata</name>
    <name type="common">Smooth cauliflower coral</name>
    <dbReference type="NCBI Taxonomy" id="50429"/>
    <lineage>
        <taxon>Eukaryota</taxon>
        <taxon>Metazoa</taxon>
        <taxon>Cnidaria</taxon>
        <taxon>Anthozoa</taxon>
        <taxon>Hexacorallia</taxon>
        <taxon>Scleractinia</taxon>
        <taxon>Astrocoeniina</taxon>
        <taxon>Pocilloporidae</taxon>
        <taxon>Stylophora</taxon>
    </lineage>
</organism>
<evidence type="ECO:0000256" key="1">
    <source>
        <dbReference type="ARBA" id="ARBA00000707"/>
    </source>
</evidence>
<keyword evidence="13" id="KW-0862">Zinc</keyword>
<evidence type="ECO:0000256" key="3">
    <source>
        <dbReference type="ARBA" id="ARBA00004556"/>
    </source>
</evidence>
<keyword evidence="11 17" id="KW-0378">Hydrolase</keyword>
<evidence type="ECO:0000256" key="13">
    <source>
        <dbReference type="ARBA" id="ARBA00022833"/>
    </source>
</evidence>
<keyword evidence="12" id="KW-0788">Thiol protease</keyword>